<dbReference type="Proteomes" id="UP000024635">
    <property type="component" value="Unassembled WGS sequence"/>
</dbReference>
<sequence length="70" mass="8288">MRNNIRLVQKCCRFFFVCVILPQLYRTTGFTSGIIPMNIRDHYLFYERIPDAICPEQGKLRSRKVGGCRF</sequence>
<dbReference type="AlphaFoldDB" id="A0A016U702"/>
<comment type="caution">
    <text evidence="1">The sequence shown here is derived from an EMBL/GenBank/DDBJ whole genome shotgun (WGS) entry which is preliminary data.</text>
</comment>
<reference evidence="2" key="1">
    <citation type="journal article" date="2015" name="Nat. Genet.">
        <title>The genome and transcriptome of the zoonotic hookworm Ancylostoma ceylanicum identify infection-specific gene families.</title>
        <authorList>
            <person name="Schwarz E.M."/>
            <person name="Hu Y."/>
            <person name="Antoshechkin I."/>
            <person name="Miller M.M."/>
            <person name="Sternberg P.W."/>
            <person name="Aroian R.V."/>
        </authorList>
    </citation>
    <scope>NUCLEOTIDE SEQUENCE</scope>
    <source>
        <strain evidence="2">HY135</strain>
    </source>
</reference>
<keyword evidence="2" id="KW-1185">Reference proteome</keyword>
<gene>
    <name evidence="1" type="primary">Acey_s0054.g2459</name>
    <name evidence="1" type="ORF">Y032_0054g2459</name>
</gene>
<accession>A0A016U702</accession>
<dbReference type="EMBL" id="JARK01001390">
    <property type="protein sequence ID" value="EYC10607.1"/>
    <property type="molecule type" value="Genomic_DNA"/>
</dbReference>
<organism evidence="1 2">
    <name type="scientific">Ancylostoma ceylanicum</name>
    <dbReference type="NCBI Taxonomy" id="53326"/>
    <lineage>
        <taxon>Eukaryota</taxon>
        <taxon>Metazoa</taxon>
        <taxon>Ecdysozoa</taxon>
        <taxon>Nematoda</taxon>
        <taxon>Chromadorea</taxon>
        <taxon>Rhabditida</taxon>
        <taxon>Rhabditina</taxon>
        <taxon>Rhabditomorpha</taxon>
        <taxon>Strongyloidea</taxon>
        <taxon>Ancylostomatidae</taxon>
        <taxon>Ancylostomatinae</taxon>
        <taxon>Ancylostoma</taxon>
    </lineage>
</organism>
<name>A0A016U702_9BILA</name>
<evidence type="ECO:0000313" key="1">
    <source>
        <dbReference type="EMBL" id="EYC10607.1"/>
    </source>
</evidence>
<evidence type="ECO:0000313" key="2">
    <source>
        <dbReference type="Proteomes" id="UP000024635"/>
    </source>
</evidence>
<proteinExistence type="predicted"/>
<protein>
    <submittedName>
        <fullName evidence="1">Uncharacterized protein</fullName>
    </submittedName>
</protein>